<name>A0A0R0AA95_9GAMM</name>
<sequence>MFPDCLVPAKSEYDKNHYMFRCFLDTRPANVFAPTGDQFFVISTRRDQVVYHVHEGDFANLRVLHDPVDAIDRYSAHTLRNLPGEFDFSSWSEPYRG</sequence>
<comment type="caution">
    <text evidence="1">The sequence shown here is derived from an EMBL/GenBank/DDBJ whole genome shotgun (WGS) entry which is preliminary data.</text>
</comment>
<gene>
    <name evidence="1" type="ORF">ARC20_02090</name>
</gene>
<dbReference type="AlphaFoldDB" id="A0A0R0AA95"/>
<proteinExistence type="predicted"/>
<dbReference type="Proteomes" id="UP000051802">
    <property type="component" value="Unassembled WGS sequence"/>
</dbReference>
<organism evidence="1 2">
    <name type="scientific">Stenotrophomonas panacihumi</name>
    <dbReference type="NCBI Taxonomy" id="676599"/>
    <lineage>
        <taxon>Bacteria</taxon>
        <taxon>Pseudomonadati</taxon>
        <taxon>Pseudomonadota</taxon>
        <taxon>Gammaproteobacteria</taxon>
        <taxon>Lysobacterales</taxon>
        <taxon>Lysobacteraceae</taxon>
        <taxon>Stenotrophomonas</taxon>
    </lineage>
</organism>
<reference evidence="1 2" key="1">
    <citation type="submission" date="2015-10" db="EMBL/GenBank/DDBJ databases">
        <title>Genome sequencing and analysis of members of genus Stenotrophomonas.</title>
        <authorList>
            <person name="Patil P.P."/>
            <person name="Midha S."/>
            <person name="Patil P.B."/>
        </authorList>
    </citation>
    <scope>NUCLEOTIDE SEQUENCE [LARGE SCALE GENOMIC DNA]</scope>
    <source>
        <strain evidence="1 2">JCM 16536</strain>
    </source>
</reference>
<keyword evidence="2" id="KW-1185">Reference proteome</keyword>
<dbReference type="EMBL" id="LLXU01000131">
    <property type="protein sequence ID" value="KRG37704.1"/>
    <property type="molecule type" value="Genomic_DNA"/>
</dbReference>
<evidence type="ECO:0000313" key="2">
    <source>
        <dbReference type="Proteomes" id="UP000051802"/>
    </source>
</evidence>
<accession>A0A0R0AA95</accession>
<protein>
    <submittedName>
        <fullName evidence="1">Uncharacterized protein</fullName>
    </submittedName>
</protein>
<evidence type="ECO:0000313" key="1">
    <source>
        <dbReference type="EMBL" id="KRG37704.1"/>
    </source>
</evidence>